<feature type="signal peptide" evidence="1">
    <location>
        <begin position="1"/>
        <end position="22"/>
    </location>
</feature>
<dbReference type="RefSeq" id="WP_242936734.1">
    <property type="nucleotide sequence ID" value="NZ_CP094326.1"/>
</dbReference>
<keyword evidence="3" id="KW-1185">Reference proteome</keyword>
<organism evidence="2 3">
    <name type="scientific">Zhouia spongiae</name>
    <dbReference type="NCBI Taxonomy" id="2202721"/>
    <lineage>
        <taxon>Bacteria</taxon>
        <taxon>Pseudomonadati</taxon>
        <taxon>Bacteroidota</taxon>
        <taxon>Flavobacteriia</taxon>
        <taxon>Flavobacteriales</taxon>
        <taxon>Flavobacteriaceae</taxon>
        <taxon>Zhouia</taxon>
    </lineage>
</organism>
<accession>A0ABY3YL01</accession>
<proteinExistence type="predicted"/>
<sequence>MKPVLVKTIILLLPLTMWSQKALDTLYTNEYMNVALIFPSPIRQGITGSANFTFSYNREKPQHLGLLQGQGGFSSNLLVITQDGQVYSYYLKYKKNLAKTHYFISPSYSIGKETGMQMKVIKNSGNLPLQSDSIKLAQAYFKKGAQYYLSRHSAARAARRSQGIVLKMESLNYHKNQVYVVYQIKNNSAVDFQLAYLRMYKITGDSRKNASFQSLPLEPIYYYARPDKIRRGQALRFVYVYSKFVPSKDEKLLVELLEANGSRMIQLRD</sequence>
<protein>
    <submittedName>
        <fullName evidence="2">Conjugative transposon protein TraN</fullName>
    </submittedName>
</protein>
<dbReference type="Proteomes" id="UP000829476">
    <property type="component" value="Chromosome"/>
</dbReference>
<dbReference type="InterPro" id="IPR022298">
    <property type="entry name" value="Conjug_transposon_TraN"/>
</dbReference>
<evidence type="ECO:0000313" key="3">
    <source>
        <dbReference type="Proteomes" id="UP000829476"/>
    </source>
</evidence>
<keyword evidence="1" id="KW-0732">Signal</keyword>
<evidence type="ECO:0000313" key="2">
    <source>
        <dbReference type="EMBL" id="UNY98327.1"/>
    </source>
</evidence>
<reference evidence="2 3" key="1">
    <citation type="journal article" date="2018" name="Int. J. Syst. Evol. Microbiol.">
        <title>Zhouia spongiae sp. nov., isolated from a marine sponge.</title>
        <authorList>
            <person name="Zhuang L."/>
            <person name="Lin B."/>
            <person name="Qin F."/>
            <person name="Luo L."/>
        </authorList>
    </citation>
    <scope>NUCLEOTIDE SEQUENCE [LARGE SCALE GENOMIC DNA]</scope>
    <source>
        <strain evidence="2 3">HN-Y44</strain>
    </source>
</reference>
<gene>
    <name evidence="2" type="ORF">MQE36_14725</name>
</gene>
<dbReference type="Pfam" id="PF13595">
    <property type="entry name" value="DUF4138"/>
    <property type="match status" value="1"/>
</dbReference>
<name>A0ABY3YL01_9FLAO</name>
<dbReference type="EMBL" id="CP094326">
    <property type="protein sequence ID" value="UNY98327.1"/>
    <property type="molecule type" value="Genomic_DNA"/>
</dbReference>
<feature type="chain" id="PRO_5046292314" evidence="1">
    <location>
        <begin position="23"/>
        <end position="269"/>
    </location>
</feature>
<evidence type="ECO:0000256" key="1">
    <source>
        <dbReference type="SAM" id="SignalP"/>
    </source>
</evidence>